<dbReference type="Gene3D" id="2.60.40.150">
    <property type="entry name" value="C2 domain"/>
    <property type="match status" value="1"/>
</dbReference>
<dbReference type="InterPro" id="IPR000008">
    <property type="entry name" value="C2_dom"/>
</dbReference>
<evidence type="ECO:0000256" key="2">
    <source>
        <dbReference type="ARBA" id="ARBA00022737"/>
    </source>
</evidence>
<name>A0A8C4RJV7_ERPCA</name>
<keyword evidence="2" id="KW-0677">Repeat</keyword>
<dbReference type="PANTHER" id="PTHR45716:SF3">
    <property type="entry name" value="SYNAPTOTAGMIN-LIKE PROTEIN 1"/>
    <property type="match status" value="1"/>
</dbReference>
<keyword evidence="7" id="KW-1185">Reference proteome</keyword>
<comment type="subcellular location">
    <subcellularLocation>
        <location evidence="1">Membrane</location>
    </subcellularLocation>
</comment>
<dbReference type="SUPFAM" id="SSF49562">
    <property type="entry name" value="C2 domain (Calcium/lipid-binding domain, CaLB)"/>
    <property type="match status" value="1"/>
</dbReference>
<sequence>MTEDTVSPVVPLEEKTSSFLPTVEILEMQVSDEALYYDKNGTLKTDLNSNETPLLVRNSVGSASDSAKKEISSTLQDEMQILMPSSFDAHSNLEMPVSFTEEENKSVLLVNQEVEDNVDEEEFCVQNTDNQPEQHGELMSEGGKLRNDSSSLPIHMPSSSEHCLSDTSRVSTEEVIEEEVALTGLEEPTDQDDLKNNEKETGLSATNVVINVLEDIDHTTQSSTKAGGTCVTKKGILKHSPSSSSSESDSHQRQCLMETTSKHFDATSTEEQLIGSKSEVKQVRFSPELEEHNIFSPASGLCNEDVKQSISKESGNLEHYANDSTHPKEEIHSSVRSVPDDGFSRNSDSRRTLPDAPQASPNLLSVTNVSDEHFQSSEILGPASSSAMWEENDIDLDDDVSSLSSAGSDISAKKQSSSSGLLSVSGLSGSMMSLYSDAGDFGNLTVQGGVQFALIFNAKKNELVVYIEQCQELAIGNVKKQRTDPYVKTYLYPDRSRLSKRKTSVKKNTVNPIYRESLTYIMSKTELQTRTLNLSVWHNDSLGRNAFLGEVQIDLQTWDWTHDTLTWYSLLPKNADVSEASNRGHLVVALKYVPPGSIGPTRPATGELHVWLKEARKLQSLKPSGVGLVCKVLHFA</sequence>
<protein>
    <submittedName>
        <fullName evidence="6">Synaptotagmin-like protein 2</fullName>
    </submittedName>
</protein>
<dbReference type="Ensembl" id="ENSECRT00000002889.1">
    <property type="protein sequence ID" value="ENSECRP00000002844.1"/>
    <property type="gene ID" value="ENSECRG00000001936.1"/>
</dbReference>
<dbReference type="PANTHER" id="PTHR45716">
    <property type="entry name" value="BITESIZE, ISOFORM I"/>
    <property type="match status" value="1"/>
</dbReference>
<evidence type="ECO:0000313" key="6">
    <source>
        <dbReference type="Ensembl" id="ENSECRP00000002844.1"/>
    </source>
</evidence>
<dbReference type="PROSITE" id="PS50004">
    <property type="entry name" value="C2"/>
    <property type="match status" value="1"/>
</dbReference>
<reference evidence="6" key="2">
    <citation type="submission" date="2025-08" db="UniProtKB">
        <authorList>
            <consortium name="Ensembl"/>
        </authorList>
    </citation>
    <scope>IDENTIFICATION</scope>
</reference>
<evidence type="ECO:0000256" key="4">
    <source>
        <dbReference type="SAM" id="MobiDB-lite"/>
    </source>
</evidence>
<evidence type="ECO:0000313" key="7">
    <source>
        <dbReference type="Proteomes" id="UP000694620"/>
    </source>
</evidence>
<feature type="region of interest" description="Disordered" evidence="4">
    <location>
        <begin position="318"/>
        <end position="363"/>
    </location>
</feature>
<evidence type="ECO:0000256" key="1">
    <source>
        <dbReference type="ARBA" id="ARBA00004370"/>
    </source>
</evidence>
<dbReference type="AlphaFoldDB" id="A0A8C4RJV7"/>
<reference evidence="6" key="3">
    <citation type="submission" date="2025-09" db="UniProtKB">
        <authorList>
            <consortium name="Ensembl"/>
        </authorList>
    </citation>
    <scope>IDENTIFICATION</scope>
</reference>
<feature type="compositionally biased region" description="Basic and acidic residues" evidence="4">
    <location>
        <begin position="325"/>
        <end position="353"/>
    </location>
</feature>
<proteinExistence type="predicted"/>
<dbReference type="GeneTree" id="ENSGT00940000155843"/>
<accession>A0A8C4RJV7</accession>
<dbReference type="GO" id="GO:0006887">
    <property type="term" value="P:exocytosis"/>
    <property type="evidence" value="ECO:0007669"/>
    <property type="project" value="TreeGrafter"/>
</dbReference>
<dbReference type="GO" id="GO:0005886">
    <property type="term" value="C:plasma membrane"/>
    <property type="evidence" value="ECO:0007669"/>
    <property type="project" value="TreeGrafter"/>
</dbReference>
<dbReference type="Proteomes" id="UP000694620">
    <property type="component" value="Chromosome 3"/>
</dbReference>
<evidence type="ECO:0000256" key="3">
    <source>
        <dbReference type="ARBA" id="ARBA00023136"/>
    </source>
</evidence>
<keyword evidence="3" id="KW-0472">Membrane</keyword>
<dbReference type="FunFam" id="2.60.40.150:FF:000006">
    <property type="entry name" value="Synaptotagmin-like 5, isoform CRA_a"/>
    <property type="match status" value="1"/>
</dbReference>
<dbReference type="InterPro" id="IPR035892">
    <property type="entry name" value="C2_domain_sf"/>
</dbReference>
<feature type="domain" description="C2" evidence="5">
    <location>
        <begin position="446"/>
        <end position="568"/>
    </location>
</feature>
<reference evidence="6" key="1">
    <citation type="submission" date="2021-06" db="EMBL/GenBank/DDBJ databases">
        <authorList>
            <consortium name="Wellcome Sanger Institute Data Sharing"/>
        </authorList>
    </citation>
    <scope>NUCLEOTIDE SEQUENCE [LARGE SCALE GENOMIC DNA]</scope>
</reference>
<feature type="region of interest" description="Disordered" evidence="4">
    <location>
        <begin position="220"/>
        <end position="255"/>
    </location>
</feature>
<dbReference type="GO" id="GO:0042043">
    <property type="term" value="F:neurexin family protein binding"/>
    <property type="evidence" value="ECO:0007669"/>
    <property type="project" value="TreeGrafter"/>
</dbReference>
<dbReference type="SMART" id="SM00239">
    <property type="entry name" value="C2"/>
    <property type="match status" value="1"/>
</dbReference>
<dbReference type="GO" id="GO:0070382">
    <property type="term" value="C:exocytic vesicle"/>
    <property type="evidence" value="ECO:0007669"/>
    <property type="project" value="TreeGrafter"/>
</dbReference>
<dbReference type="Pfam" id="PF00168">
    <property type="entry name" value="C2"/>
    <property type="match status" value="1"/>
</dbReference>
<organism evidence="6 7">
    <name type="scientific">Erpetoichthys calabaricus</name>
    <name type="common">Rope fish</name>
    <name type="synonym">Calamoichthys calabaricus</name>
    <dbReference type="NCBI Taxonomy" id="27687"/>
    <lineage>
        <taxon>Eukaryota</taxon>
        <taxon>Metazoa</taxon>
        <taxon>Chordata</taxon>
        <taxon>Craniata</taxon>
        <taxon>Vertebrata</taxon>
        <taxon>Euteleostomi</taxon>
        <taxon>Actinopterygii</taxon>
        <taxon>Polypteriformes</taxon>
        <taxon>Polypteridae</taxon>
        <taxon>Erpetoichthys</taxon>
    </lineage>
</organism>
<evidence type="ECO:0000259" key="5">
    <source>
        <dbReference type="PROSITE" id="PS50004"/>
    </source>
</evidence>